<keyword evidence="5 6" id="KW-0408">Iron</keyword>
<evidence type="ECO:0000256" key="1">
    <source>
        <dbReference type="ARBA" id="ARBA00006105"/>
    </source>
</evidence>
<dbReference type="Proteomes" id="UP000027135">
    <property type="component" value="Unassembled WGS sequence"/>
</dbReference>
<dbReference type="InterPro" id="IPR008978">
    <property type="entry name" value="HSP20-like_chaperone"/>
</dbReference>
<dbReference type="PRINTS" id="PR00406">
    <property type="entry name" value="CYTB5RDTASE"/>
</dbReference>
<keyword evidence="4" id="KW-0560">Oxidoreductase</keyword>
<dbReference type="SUPFAM" id="SSF52343">
    <property type="entry name" value="Ferredoxin reductase-like, C-terminal NADP-linked domain"/>
    <property type="match status" value="1"/>
</dbReference>
<protein>
    <submittedName>
        <fullName evidence="9">Cytochrome b5 reductase 4</fullName>
    </submittedName>
</protein>
<feature type="domain" description="FAD-binding FR-type" evidence="8">
    <location>
        <begin position="249"/>
        <end position="360"/>
    </location>
</feature>
<dbReference type="PROSITE" id="PS51384">
    <property type="entry name" value="FAD_FR"/>
    <property type="match status" value="1"/>
</dbReference>
<dbReference type="PROSITE" id="PS00191">
    <property type="entry name" value="CYTOCHROME_B5_1"/>
    <property type="match status" value="1"/>
</dbReference>
<sequence length="500" mass="55908">MLKPEKPRNKVALKPGHSLMDWVRLSHSGVDLTGVGGVLQDVTPKQLAAHSKKNDAWIAIKGRVYNVTHYMNFHPGGDTELMRGVGQDGTTLFSQIHPWVNFESLLQKCLVGHLVSHESTGASPVLNKATRLIGKLFTKRDPQEKTVSMKWFQQLATVSLQFFTRGDFPQTRVMLFKSHRDLTVNLKLGNVIHTTHVLLEDSALWPCKVRTNYESGVVEVCLTKASPNMWHRLGEPQEDDGQKKEMLEQLYDPMEVVSVSSVTHNTKLIVLRHKHNIMDTIPIGCSVPVLANIDGVDVVRCYTPVTAALDEKFLPPGWSEDCLCLMVKQYPEGLMSRFLCSLKLQDTVNVGQASGSLKLSMMGGRTKLCLMAAGSGFTPMVKLIIWALSAGNKKKFQEVCLLFFNMTSRDILWQDQLDRLAATDARFSAAYVLTAPDDDWSGLTGHLNLEMLQTVVPSFIEQKTHDTFVCVCGPDSFRESAMRLLGDMGYPEDFYFVFQG</sequence>
<dbReference type="InParanoid" id="A0A067QYZ3"/>
<name>A0A067QYZ3_ZOONE</name>
<dbReference type="GO" id="GO:0006801">
    <property type="term" value="P:superoxide metabolic process"/>
    <property type="evidence" value="ECO:0007669"/>
    <property type="project" value="TreeGrafter"/>
</dbReference>
<dbReference type="STRING" id="136037.A0A067QYZ3"/>
<dbReference type="GO" id="GO:0020037">
    <property type="term" value="F:heme binding"/>
    <property type="evidence" value="ECO:0007669"/>
    <property type="project" value="UniProtKB-UniRule"/>
</dbReference>
<evidence type="ECO:0000256" key="4">
    <source>
        <dbReference type="ARBA" id="ARBA00023002"/>
    </source>
</evidence>
<evidence type="ECO:0000256" key="2">
    <source>
        <dbReference type="ARBA" id="ARBA00022617"/>
    </source>
</evidence>
<dbReference type="Pfam" id="PF00175">
    <property type="entry name" value="NAD_binding_1"/>
    <property type="match status" value="1"/>
</dbReference>
<dbReference type="InterPro" id="IPR001433">
    <property type="entry name" value="OxRdtase_FAD/NAD-bd"/>
</dbReference>
<feature type="domain" description="Cytochrome b5 heme-binding" evidence="7">
    <location>
        <begin position="39"/>
        <end position="115"/>
    </location>
</feature>
<dbReference type="CDD" id="cd06183">
    <property type="entry name" value="cyt_b5_reduct_like"/>
    <property type="match status" value="1"/>
</dbReference>
<evidence type="ECO:0000256" key="5">
    <source>
        <dbReference type="ARBA" id="ARBA00023004"/>
    </source>
</evidence>
<accession>A0A067QYZ3</accession>
<dbReference type="FunFam" id="3.40.50.80:FF:000021">
    <property type="entry name" value="Cytochrome b5 reductase 4"/>
    <property type="match status" value="1"/>
</dbReference>
<dbReference type="Pfam" id="PF00173">
    <property type="entry name" value="Cyt-b5"/>
    <property type="match status" value="1"/>
</dbReference>
<dbReference type="Gene3D" id="3.40.50.80">
    <property type="entry name" value="Nucleotide-binding domain of ferredoxin-NADP reductase (FNR) module"/>
    <property type="match status" value="1"/>
</dbReference>
<dbReference type="FunCoup" id="A0A067QYZ3">
    <property type="interactions" value="1415"/>
</dbReference>
<dbReference type="PANTHER" id="PTHR46237:SF1">
    <property type="entry name" value="CYTOCHROME B5 REDUCTASE 4"/>
    <property type="match status" value="1"/>
</dbReference>
<evidence type="ECO:0000256" key="3">
    <source>
        <dbReference type="ARBA" id="ARBA00022723"/>
    </source>
</evidence>
<dbReference type="GO" id="GO:0005783">
    <property type="term" value="C:endoplasmic reticulum"/>
    <property type="evidence" value="ECO:0007669"/>
    <property type="project" value="TreeGrafter"/>
</dbReference>
<dbReference type="InterPro" id="IPR051872">
    <property type="entry name" value="Cytochrome_b5/Flavoprotein_Rdt"/>
</dbReference>
<organism evidence="9 10">
    <name type="scientific">Zootermopsis nevadensis</name>
    <name type="common">Dampwood termite</name>
    <dbReference type="NCBI Taxonomy" id="136037"/>
    <lineage>
        <taxon>Eukaryota</taxon>
        <taxon>Metazoa</taxon>
        <taxon>Ecdysozoa</taxon>
        <taxon>Arthropoda</taxon>
        <taxon>Hexapoda</taxon>
        <taxon>Insecta</taxon>
        <taxon>Pterygota</taxon>
        <taxon>Neoptera</taxon>
        <taxon>Polyneoptera</taxon>
        <taxon>Dictyoptera</taxon>
        <taxon>Blattodea</taxon>
        <taxon>Blattoidea</taxon>
        <taxon>Termitoidae</taxon>
        <taxon>Termopsidae</taxon>
        <taxon>Zootermopsis</taxon>
    </lineage>
</organism>
<proteinExistence type="inferred from homology"/>
<dbReference type="OMA" id="ERFSCTN"/>
<dbReference type="PANTHER" id="PTHR46237">
    <property type="entry name" value="CYTOCHROME B5 REDUCTASE 4 FAMILY MEMBER"/>
    <property type="match status" value="1"/>
</dbReference>
<dbReference type="eggNOG" id="KOG0534">
    <property type="taxonomic scope" value="Eukaryota"/>
</dbReference>
<evidence type="ECO:0000259" key="8">
    <source>
        <dbReference type="PROSITE" id="PS51384"/>
    </source>
</evidence>
<dbReference type="SUPFAM" id="SSF49764">
    <property type="entry name" value="HSP20-like chaperones"/>
    <property type="match status" value="1"/>
</dbReference>
<comment type="similarity">
    <text evidence="6">Belongs to the cytochrome b5 family.</text>
</comment>
<dbReference type="SUPFAM" id="SSF63380">
    <property type="entry name" value="Riboflavin synthase domain-like"/>
    <property type="match status" value="1"/>
</dbReference>
<evidence type="ECO:0000256" key="6">
    <source>
        <dbReference type="RuleBase" id="RU362121"/>
    </source>
</evidence>
<dbReference type="SUPFAM" id="SSF55856">
    <property type="entry name" value="Cytochrome b5-like heme/steroid binding domain"/>
    <property type="match status" value="1"/>
</dbReference>
<evidence type="ECO:0000313" key="10">
    <source>
        <dbReference type="Proteomes" id="UP000027135"/>
    </source>
</evidence>
<dbReference type="InterPro" id="IPR018506">
    <property type="entry name" value="Cyt_B5_heme-BS"/>
</dbReference>
<dbReference type="SMART" id="SM01117">
    <property type="entry name" value="Cyt-b5"/>
    <property type="match status" value="1"/>
</dbReference>
<dbReference type="PROSITE" id="PS50255">
    <property type="entry name" value="CYTOCHROME_B5_2"/>
    <property type="match status" value="1"/>
</dbReference>
<dbReference type="eggNOG" id="KOG0536">
    <property type="taxonomic scope" value="Eukaryota"/>
</dbReference>
<dbReference type="FunFam" id="3.10.120.10:FF:000001">
    <property type="entry name" value="Cytochrome b5 reductase 4"/>
    <property type="match status" value="1"/>
</dbReference>
<evidence type="ECO:0000259" key="7">
    <source>
        <dbReference type="PROSITE" id="PS50255"/>
    </source>
</evidence>
<dbReference type="Gene3D" id="2.40.30.10">
    <property type="entry name" value="Translation factors"/>
    <property type="match status" value="1"/>
</dbReference>
<dbReference type="Pfam" id="PF00970">
    <property type="entry name" value="FAD_binding_6"/>
    <property type="match status" value="1"/>
</dbReference>
<dbReference type="EMBL" id="KK853180">
    <property type="protein sequence ID" value="KDR10187.1"/>
    <property type="molecule type" value="Genomic_DNA"/>
</dbReference>
<comment type="similarity">
    <text evidence="1">Belongs to the flavoprotein pyridine nucleotide cytochrome reductase family.</text>
</comment>
<dbReference type="Gene3D" id="3.10.120.10">
    <property type="entry name" value="Cytochrome b5-like heme/steroid binding domain"/>
    <property type="match status" value="1"/>
</dbReference>
<dbReference type="InterPro" id="IPR008333">
    <property type="entry name" value="Cbr1-like_FAD-bd_dom"/>
</dbReference>
<dbReference type="AlphaFoldDB" id="A0A067QYZ3"/>
<gene>
    <name evidence="9" type="ORF">L798_15597</name>
</gene>
<dbReference type="InterPro" id="IPR017938">
    <property type="entry name" value="Riboflavin_synthase-like_b-brl"/>
</dbReference>
<reference evidence="9 10" key="1">
    <citation type="journal article" date="2014" name="Nat. Commun.">
        <title>Molecular traces of alternative social organization in a termite genome.</title>
        <authorList>
            <person name="Terrapon N."/>
            <person name="Li C."/>
            <person name="Robertson H.M."/>
            <person name="Ji L."/>
            <person name="Meng X."/>
            <person name="Booth W."/>
            <person name="Chen Z."/>
            <person name="Childers C.P."/>
            <person name="Glastad K.M."/>
            <person name="Gokhale K."/>
            <person name="Gowin J."/>
            <person name="Gronenberg W."/>
            <person name="Hermansen R.A."/>
            <person name="Hu H."/>
            <person name="Hunt B.G."/>
            <person name="Huylmans A.K."/>
            <person name="Khalil S.M."/>
            <person name="Mitchell R.D."/>
            <person name="Munoz-Torres M.C."/>
            <person name="Mustard J.A."/>
            <person name="Pan H."/>
            <person name="Reese J.T."/>
            <person name="Scharf M.E."/>
            <person name="Sun F."/>
            <person name="Vogel H."/>
            <person name="Xiao J."/>
            <person name="Yang W."/>
            <person name="Yang Z."/>
            <person name="Yang Z."/>
            <person name="Zhou J."/>
            <person name="Zhu J."/>
            <person name="Brent C.S."/>
            <person name="Elsik C.G."/>
            <person name="Goodisman M.A."/>
            <person name="Liberles D.A."/>
            <person name="Roe R.M."/>
            <person name="Vargo E.L."/>
            <person name="Vilcinskas A."/>
            <person name="Wang J."/>
            <person name="Bornberg-Bauer E."/>
            <person name="Korb J."/>
            <person name="Zhang G."/>
            <person name="Liebig J."/>
        </authorList>
    </citation>
    <scope>NUCLEOTIDE SEQUENCE [LARGE SCALE GENOMIC DNA]</scope>
    <source>
        <tissue evidence="9">Whole organism</tissue>
    </source>
</reference>
<dbReference type="GO" id="GO:0004128">
    <property type="term" value="F:cytochrome-b5 reductase activity, acting on NAD(P)H"/>
    <property type="evidence" value="ECO:0007669"/>
    <property type="project" value="TreeGrafter"/>
</dbReference>
<dbReference type="InterPro" id="IPR017927">
    <property type="entry name" value="FAD-bd_FR_type"/>
</dbReference>
<dbReference type="InterPro" id="IPR036400">
    <property type="entry name" value="Cyt_B5-like_heme/steroid_sf"/>
</dbReference>
<keyword evidence="3 6" id="KW-0479">Metal-binding</keyword>
<dbReference type="GO" id="GO:0046872">
    <property type="term" value="F:metal ion binding"/>
    <property type="evidence" value="ECO:0007669"/>
    <property type="project" value="UniProtKB-UniRule"/>
</dbReference>
<dbReference type="InterPro" id="IPR039261">
    <property type="entry name" value="FNR_nucleotide-bd"/>
</dbReference>
<dbReference type="InterPro" id="IPR001199">
    <property type="entry name" value="Cyt_B5-like_heme/steroid-bd"/>
</dbReference>
<keyword evidence="10" id="KW-1185">Reference proteome</keyword>
<evidence type="ECO:0000313" key="9">
    <source>
        <dbReference type="EMBL" id="KDR10187.1"/>
    </source>
</evidence>
<keyword evidence="2 6" id="KW-0349">Heme</keyword>